<evidence type="ECO:0000313" key="10">
    <source>
        <dbReference type="Proteomes" id="UP000481153"/>
    </source>
</evidence>
<feature type="domain" description="Thioredoxin" evidence="8">
    <location>
        <begin position="1"/>
        <end position="151"/>
    </location>
</feature>
<evidence type="ECO:0000256" key="1">
    <source>
        <dbReference type="ARBA" id="ARBA00012612"/>
    </source>
</evidence>
<dbReference type="InterPro" id="IPR013766">
    <property type="entry name" value="Thioredoxin_domain"/>
</dbReference>
<dbReference type="SUPFAM" id="SSF52833">
    <property type="entry name" value="Thioredoxin-like"/>
    <property type="match status" value="1"/>
</dbReference>
<keyword evidence="4" id="KW-0520">NAD</keyword>
<keyword evidence="2" id="KW-0677">Repeat</keyword>
<dbReference type="InterPro" id="IPR012336">
    <property type="entry name" value="Thioredoxin-like_fold"/>
</dbReference>
<proteinExistence type="inferred from homology"/>
<evidence type="ECO:0000256" key="3">
    <source>
        <dbReference type="ARBA" id="ARBA00023002"/>
    </source>
</evidence>
<dbReference type="EC" id="1.8.1.8" evidence="1"/>
<keyword evidence="3" id="KW-0560">Oxidoreductase</keyword>
<keyword evidence="10" id="KW-1185">Reference proteome</keyword>
<dbReference type="EMBL" id="VJMJ01000172">
    <property type="protein sequence ID" value="KAF0728848.1"/>
    <property type="molecule type" value="Genomic_DNA"/>
</dbReference>
<dbReference type="AlphaFoldDB" id="A0A6G0WNA8"/>
<reference evidence="9 10" key="1">
    <citation type="submission" date="2019-07" db="EMBL/GenBank/DDBJ databases">
        <title>Genomics analysis of Aphanomyces spp. identifies a new class of oomycete effector associated with host adaptation.</title>
        <authorList>
            <person name="Gaulin E."/>
        </authorList>
    </citation>
    <scope>NUCLEOTIDE SEQUENCE [LARGE SCALE GENOMIC DNA]</scope>
    <source>
        <strain evidence="9 10">ATCC 201684</strain>
    </source>
</reference>
<dbReference type="PROSITE" id="PS51352">
    <property type="entry name" value="THIOREDOXIN_2"/>
    <property type="match status" value="1"/>
</dbReference>
<comment type="catalytic activity">
    <reaction evidence="7">
        <text>[protein]-dithiol + NADP(+) = [protein]-disulfide + NADPH + H(+)</text>
        <dbReference type="Rhea" id="RHEA:18753"/>
        <dbReference type="Rhea" id="RHEA-COMP:10593"/>
        <dbReference type="Rhea" id="RHEA-COMP:10594"/>
        <dbReference type="ChEBI" id="CHEBI:15378"/>
        <dbReference type="ChEBI" id="CHEBI:29950"/>
        <dbReference type="ChEBI" id="CHEBI:50058"/>
        <dbReference type="ChEBI" id="CHEBI:57783"/>
        <dbReference type="ChEBI" id="CHEBI:58349"/>
        <dbReference type="EC" id="1.8.1.8"/>
    </reaction>
</comment>
<evidence type="ECO:0000256" key="5">
    <source>
        <dbReference type="ARBA" id="ARBA00025782"/>
    </source>
</evidence>
<evidence type="ECO:0000256" key="2">
    <source>
        <dbReference type="ARBA" id="ARBA00022737"/>
    </source>
</evidence>
<evidence type="ECO:0000313" key="9">
    <source>
        <dbReference type="EMBL" id="KAF0728848.1"/>
    </source>
</evidence>
<dbReference type="Gene3D" id="3.40.30.10">
    <property type="entry name" value="Glutaredoxin"/>
    <property type="match status" value="1"/>
</dbReference>
<name>A0A6G0WNA8_9STRA</name>
<comment type="caution">
    <text evidence="9">The sequence shown here is derived from an EMBL/GenBank/DDBJ whole genome shotgun (WGS) entry which is preliminary data.</text>
</comment>
<dbReference type="InterPro" id="IPR036249">
    <property type="entry name" value="Thioredoxin-like_sf"/>
</dbReference>
<dbReference type="Proteomes" id="UP000481153">
    <property type="component" value="Unassembled WGS sequence"/>
</dbReference>
<evidence type="ECO:0000259" key="8">
    <source>
        <dbReference type="PROSITE" id="PS51352"/>
    </source>
</evidence>
<comment type="catalytic activity">
    <reaction evidence="6">
        <text>[protein]-dithiol + NAD(+) = [protein]-disulfide + NADH + H(+)</text>
        <dbReference type="Rhea" id="RHEA:18749"/>
        <dbReference type="Rhea" id="RHEA-COMP:10593"/>
        <dbReference type="Rhea" id="RHEA-COMP:10594"/>
        <dbReference type="ChEBI" id="CHEBI:15378"/>
        <dbReference type="ChEBI" id="CHEBI:29950"/>
        <dbReference type="ChEBI" id="CHEBI:50058"/>
        <dbReference type="ChEBI" id="CHEBI:57540"/>
        <dbReference type="ChEBI" id="CHEBI:57945"/>
        <dbReference type="EC" id="1.8.1.8"/>
    </reaction>
</comment>
<evidence type="ECO:0000256" key="6">
    <source>
        <dbReference type="ARBA" id="ARBA00047388"/>
    </source>
</evidence>
<sequence>MAAWAHLLGATLQTKTQGDVAVEHELAGKTVVGLYFSALWCSPCQEFTPVLTATYDKVKSAHPDFELVYVSSDQSQDQFDEAYAKLPFPALPFADRRLKAALVERFNVPWVPFVVFLNADGEVIERDGRRRVVSARSPEALWTELTTPRSSANA</sequence>
<comment type="similarity">
    <text evidence="5">Belongs to the nucleoredoxin family.</text>
</comment>
<dbReference type="VEuPathDB" id="FungiDB:AeMF1_001244"/>
<evidence type="ECO:0000256" key="7">
    <source>
        <dbReference type="ARBA" id="ARBA00047804"/>
    </source>
</evidence>
<gene>
    <name evidence="9" type="ORF">Ae201684_013417</name>
</gene>
<protein>
    <recommendedName>
        <fullName evidence="1">protein-disulfide reductase</fullName>
        <ecNumber evidence="1">1.8.1.8</ecNumber>
    </recommendedName>
</protein>
<accession>A0A6G0WNA8</accession>
<dbReference type="PANTHER" id="PTHR13871">
    <property type="entry name" value="THIOREDOXIN"/>
    <property type="match status" value="1"/>
</dbReference>
<dbReference type="PANTHER" id="PTHR13871:SF96">
    <property type="entry name" value="THIOREDOXIN DOMAIN-CONTAINING PROTEIN"/>
    <property type="match status" value="1"/>
</dbReference>
<dbReference type="InterPro" id="IPR052259">
    <property type="entry name" value="Nucleoredoxin-like"/>
</dbReference>
<organism evidence="9 10">
    <name type="scientific">Aphanomyces euteiches</name>
    <dbReference type="NCBI Taxonomy" id="100861"/>
    <lineage>
        <taxon>Eukaryota</taxon>
        <taxon>Sar</taxon>
        <taxon>Stramenopiles</taxon>
        <taxon>Oomycota</taxon>
        <taxon>Saprolegniomycetes</taxon>
        <taxon>Saprolegniales</taxon>
        <taxon>Verrucalvaceae</taxon>
        <taxon>Aphanomyces</taxon>
    </lineage>
</organism>
<dbReference type="Pfam" id="PF13905">
    <property type="entry name" value="Thioredoxin_8"/>
    <property type="match status" value="1"/>
</dbReference>
<evidence type="ECO:0000256" key="4">
    <source>
        <dbReference type="ARBA" id="ARBA00023027"/>
    </source>
</evidence>
<dbReference type="GO" id="GO:0047134">
    <property type="term" value="F:protein-disulfide reductase [NAD(P)H] activity"/>
    <property type="evidence" value="ECO:0007669"/>
    <property type="project" value="UniProtKB-EC"/>
</dbReference>